<gene>
    <name evidence="15" type="primary">crcB2</name>
    <name evidence="14" type="synonym">crcB</name>
    <name evidence="14" type="synonym">fluC</name>
    <name evidence="15" type="ORF">GCM10011571_32020</name>
</gene>
<evidence type="ECO:0000256" key="14">
    <source>
        <dbReference type="HAMAP-Rule" id="MF_00454"/>
    </source>
</evidence>
<keyword evidence="5 14" id="KW-0479">Metal-binding</keyword>
<evidence type="ECO:0000256" key="3">
    <source>
        <dbReference type="ARBA" id="ARBA00022475"/>
    </source>
</evidence>
<keyword evidence="2 14" id="KW-0813">Transport</keyword>
<dbReference type="HAMAP" id="MF_00454">
    <property type="entry name" value="FluC"/>
    <property type="match status" value="1"/>
</dbReference>
<evidence type="ECO:0000256" key="1">
    <source>
        <dbReference type="ARBA" id="ARBA00004651"/>
    </source>
</evidence>
<keyword evidence="8 14" id="KW-0406">Ion transport</keyword>
<evidence type="ECO:0000256" key="8">
    <source>
        <dbReference type="ARBA" id="ARBA00023065"/>
    </source>
</evidence>
<evidence type="ECO:0000256" key="9">
    <source>
        <dbReference type="ARBA" id="ARBA00023136"/>
    </source>
</evidence>
<feature type="transmembrane region" description="Helical" evidence="14">
    <location>
        <begin position="34"/>
        <end position="55"/>
    </location>
</feature>
<dbReference type="EMBL" id="BMHQ01000014">
    <property type="protein sequence ID" value="GGE27393.1"/>
    <property type="molecule type" value="Genomic_DNA"/>
</dbReference>
<keyword evidence="6 14" id="KW-1133">Transmembrane helix</keyword>
<evidence type="ECO:0000256" key="2">
    <source>
        <dbReference type="ARBA" id="ARBA00022448"/>
    </source>
</evidence>
<evidence type="ECO:0000313" key="15">
    <source>
        <dbReference type="EMBL" id="GGE27393.1"/>
    </source>
</evidence>
<evidence type="ECO:0000256" key="4">
    <source>
        <dbReference type="ARBA" id="ARBA00022692"/>
    </source>
</evidence>
<protein>
    <recommendedName>
        <fullName evidence="14">Fluoride-specific ion channel FluC</fullName>
    </recommendedName>
</protein>
<organism evidence="15 16">
    <name type="scientific">Marinithermofilum abyssi</name>
    <dbReference type="NCBI Taxonomy" id="1571185"/>
    <lineage>
        <taxon>Bacteria</taxon>
        <taxon>Bacillati</taxon>
        <taxon>Bacillota</taxon>
        <taxon>Bacilli</taxon>
        <taxon>Bacillales</taxon>
        <taxon>Thermoactinomycetaceae</taxon>
        <taxon>Marinithermofilum</taxon>
    </lineage>
</organism>
<dbReference type="GO" id="GO:0046872">
    <property type="term" value="F:metal ion binding"/>
    <property type="evidence" value="ECO:0007669"/>
    <property type="project" value="UniProtKB-KW"/>
</dbReference>
<keyword evidence="9 14" id="KW-0472">Membrane</keyword>
<keyword evidence="16" id="KW-1185">Reference proteome</keyword>
<comment type="similarity">
    <text evidence="11 14">Belongs to the fluoride channel Fluc/FEX (TC 1.A.43) family.</text>
</comment>
<dbReference type="InterPro" id="IPR003691">
    <property type="entry name" value="FluC"/>
</dbReference>
<evidence type="ECO:0000256" key="13">
    <source>
        <dbReference type="ARBA" id="ARBA00049940"/>
    </source>
</evidence>
<dbReference type="GO" id="GO:0005886">
    <property type="term" value="C:plasma membrane"/>
    <property type="evidence" value="ECO:0007669"/>
    <property type="project" value="UniProtKB-SubCell"/>
</dbReference>
<evidence type="ECO:0000313" key="16">
    <source>
        <dbReference type="Proteomes" id="UP000625210"/>
    </source>
</evidence>
<keyword evidence="7 14" id="KW-0915">Sodium</keyword>
<dbReference type="PANTHER" id="PTHR28259:SF16">
    <property type="entry name" value="FLUORIDE-SPECIFIC ION CHANNEL FLUC 2"/>
    <property type="match status" value="1"/>
</dbReference>
<evidence type="ECO:0000256" key="12">
    <source>
        <dbReference type="ARBA" id="ARBA00035585"/>
    </source>
</evidence>
<dbReference type="PANTHER" id="PTHR28259">
    <property type="entry name" value="FLUORIDE EXPORT PROTEIN 1-RELATED"/>
    <property type="match status" value="1"/>
</dbReference>
<evidence type="ECO:0000256" key="11">
    <source>
        <dbReference type="ARBA" id="ARBA00035120"/>
    </source>
</evidence>
<comment type="function">
    <text evidence="13 14">Fluoride-specific ion channel. Important for reducing fluoride concentration in the cell, thus reducing its toxicity.</text>
</comment>
<keyword evidence="4 14" id="KW-0812">Transmembrane</keyword>
<evidence type="ECO:0000256" key="5">
    <source>
        <dbReference type="ARBA" id="ARBA00022723"/>
    </source>
</evidence>
<dbReference type="GO" id="GO:0140114">
    <property type="term" value="P:cellular detoxification of fluoride"/>
    <property type="evidence" value="ECO:0007669"/>
    <property type="project" value="UniProtKB-UniRule"/>
</dbReference>
<feature type="binding site" evidence="14">
    <location>
        <position position="74"/>
    </location>
    <ligand>
        <name>Na(+)</name>
        <dbReference type="ChEBI" id="CHEBI:29101"/>
        <note>structural</note>
    </ligand>
</feature>
<comment type="catalytic activity">
    <reaction evidence="12">
        <text>fluoride(in) = fluoride(out)</text>
        <dbReference type="Rhea" id="RHEA:76159"/>
        <dbReference type="ChEBI" id="CHEBI:17051"/>
    </reaction>
    <physiologicalReaction direction="left-to-right" evidence="12">
        <dbReference type="Rhea" id="RHEA:76160"/>
    </physiologicalReaction>
</comment>
<name>A0A8J2VEL2_9BACL</name>
<comment type="activity regulation">
    <text evidence="14">Na(+) is not transported, but it plays an essential structural role and its presence is essential for fluoride channel function.</text>
</comment>
<feature type="transmembrane region" description="Helical" evidence="14">
    <location>
        <begin position="93"/>
        <end position="112"/>
    </location>
</feature>
<dbReference type="Pfam" id="PF02537">
    <property type="entry name" value="CRCB"/>
    <property type="match status" value="1"/>
</dbReference>
<accession>A0A8J2VEL2</accession>
<proteinExistence type="inferred from homology"/>
<evidence type="ECO:0000256" key="10">
    <source>
        <dbReference type="ARBA" id="ARBA00023303"/>
    </source>
</evidence>
<dbReference type="Proteomes" id="UP000625210">
    <property type="component" value="Unassembled WGS sequence"/>
</dbReference>
<keyword evidence="3 14" id="KW-1003">Cell membrane</keyword>
<reference evidence="15" key="1">
    <citation type="journal article" date="2014" name="Int. J. Syst. Evol. Microbiol.">
        <title>Complete genome sequence of Corynebacterium casei LMG S-19264T (=DSM 44701T), isolated from a smear-ripened cheese.</title>
        <authorList>
            <consortium name="US DOE Joint Genome Institute (JGI-PGF)"/>
            <person name="Walter F."/>
            <person name="Albersmeier A."/>
            <person name="Kalinowski J."/>
            <person name="Ruckert C."/>
        </authorList>
    </citation>
    <scope>NUCLEOTIDE SEQUENCE</scope>
    <source>
        <strain evidence="15">CGMCC 1.15179</strain>
    </source>
</reference>
<keyword evidence="10 14" id="KW-0407">Ion channel</keyword>
<feature type="transmembrane region" description="Helical" evidence="14">
    <location>
        <begin position="61"/>
        <end position="81"/>
    </location>
</feature>
<reference evidence="15" key="2">
    <citation type="submission" date="2020-09" db="EMBL/GenBank/DDBJ databases">
        <authorList>
            <person name="Sun Q."/>
            <person name="Zhou Y."/>
        </authorList>
    </citation>
    <scope>NUCLEOTIDE SEQUENCE</scope>
    <source>
        <strain evidence="15">CGMCC 1.15179</strain>
    </source>
</reference>
<evidence type="ECO:0000256" key="7">
    <source>
        <dbReference type="ARBA" id="ARBA00023053"/>
    </source>
</evidence>
<comment type="subcellular location">
    <subcellularLocation>
        <location evidence="1 14">Cell membrane</location>
        <topology evidence="1 14">Multi-pass membrane protein</topology>
    </subcellularLocation>
</comment>
<dbReference type="GO" id="GO:0062054">
    <property type="term" value="F:fluoride channel activity"/>
    <property type="evidence" value="ECO:0007669"/>
    <property type="project" value="UniProtKB-UniRule"/>
</dbReference>
<feature type="binding site" evidence="14">
    <location>
        <position position="71"/>
    </location>
    <ligand>
        <name>Na(+)</name>
        <dbReference type="ChEBI" id="CHEBI:29101"/>
        <note>structural</note>
    </ligand>
</feature>
<feature type="transmembrane region" description="Helical" evidence="14">
    <location>
        <begin position="6"/>
        <end position="22"/>
    </location>
</feature>
<evidence type="ECO:0000256" key="6">
    <source>
        <dbReference type="ARBA" id="ARBA00022989"/>
    </source>
</evidence>
<dbReference type="AlphaFoldDB" id="A0A8J2VEL2"/>
<comment type="caution">
    <text evidence="15">The sequence shown here is derived from an EMBL/GenBank/DDBJ whole genome shotgun (WGS) entry which is preliminary data.</text>
</comment>
<sequence length="121" mass="13407">MMWHALLVGFGGFLGAIARFTLTHWVKRRWSAQIPWGTLTVNWIGSLLLGGLWGIGVSTTAMLLLGTGFLGAFTTFSTLNWESIQLGRQQERIALFTYLLLTYAGGLFWAWVGWTGGDLLP</sequence>